<reference evidence="1" key="1">
    <citation type="submission" date="2020-10" db="EMBL/GenBank/DDBJ databases">
        <authorList>
            <person name="Kikuchi T."/>
        </authorList>
    </citation>
    <scope>NUCLEOTIDE SEQUENCE</scope>
    <source>
        <strain evidence="1">NKZ352</strain>
    </source>
</reference>
<dbReference type="AlphaFoldDB" id="A0A8S1HH14"/>
<organism evidence="1 2">
    <name type="scientific">Caenorhabditis auriculariae</name>
    <dbReference type="NCBI Taxonomy" id="2777116"/>
    <lineage>
        <taxon>Eukaryota</taxon>
        <taxon>Metazoa</taxon>
        <taxon>Ecdysozoa</taxon>
        <taxon>Nematoda</taxon>
        <taxon>Chromadorea</taxon>
        <taxon>Rhabditida</taxon>
        <taxon>Rhabditina</taxon>
        <taxon>Rhabditomorpha</taxon>
        <taxon>Rhabditoidea</taxon>
        <taxon>Rhabditidae</taxon>
        <taxon>Peloderinae</taxon>
        <taxon>Caenorhabditis</taxon>
    </lineage>
</organism>
<accession>A0A8S1HH14</accession>
<keyword evidence="2" id="KW-1185">Reference proteome</keyword>
<proteinExistence type="predicted"/>
<evidence type="ECO:0000313" key="2">
    <source>
        <dbReference type="Proteomes" id="UP000835052"/>
    </source>
</evidence>
<name>A0A8S1HH14_9PELO</name>
<dbReference type="EMBL" id="CAJGYM010000044">
    <property type="protein sequence ID" value="CAD6194447.1"/>
    <property type="molecule type" value="Genomic_DNA"/>
</dbReference>
<gene>
    <name evidence="1" type="ORF">CAUJ_LOCUS10366</name>
</gene>
<comment type="caution">
    <text evidence="1">The sequence shown here is derived from an EMBL/GenBank/DDBJ whole genome shotgun (WGS) entry which is preliminary data.</text>
</comment>
<protein>
    <submittedName>
        <fullName evidence="1">Uncharacterized protein</fullName>
    </submittedName>
</protein>
<evidence type="ECO:0000313" key="1">
    <source>
        <dbReference type="EMBL" id="CAD6194447.1"/>
    </source>
</evidence>
<dbReference type="Proteomes" id="UP000835052">
    <property type="component" value="Unassembled WGS sequence"/>
</dbReference>
<sequence>MPQCSFDSSVNVMRRKVSGLKNNSLKVSWMINRSKSLIKTTVELKKSIVRKSPLRLKDYFIDIFSISPDGVMMFIANG</sequence>